<organism evidence="2 3">
    <name type="scientific">Paraburkholderia bryophila</name>
    <dbReference type="NCBI Taxonomy" id="420952"/>
    <lineage>
        <taxon>Bacteria</taxon>
        <taxon>Pseudomonadati</taxon>
        <taxon>Pseudomonadota</taxon>
        <taxon>Betaproteobacteria</taxon>
        <taxon>Burkholderiales</taxon>
        <taxon>Burkholderiaceae</taxon>
        <taxon>Paraburkholderia</taxon>
    </lineage>
</organism>
<dbReference type="Proteomes" id="UP000572540">
    <property type="component" value="Unassembled WGS sequence"/>
</dbReference>
<accession>A0A7Y9WA91</accession>
<sequence>MRILSCSLAGGLMIWLAACGGGGGGSSSTPSSGNTVAVSPAAASSATASSGTTVSQPPPSLLPAANTASNAIPVLVSSAVSGTRNFPMVDVTVCTPGTDATANCATIPRVVLDTGSSGLRIFASALPTSTLSTLPKQTLPPTGNTLAECAVFASGYAWGTVRQVDVLLSGEAAQNVPIQVMGDATLAATAPADCQMNIAYSAALILGANGILGVSVNPRDCGTACANGNVAGFYYSCGAAGCTTTSLAVSQQVGNPVQFFPADNNGVLVELPPVAAGGALSASGTLIFGIDTQPNNMLAGQSATILPTNGYGEFNATYLGVTFPSSASFDTGSPSMYLQNTAVPVNSAGFYAPTNTLAQSVTLSGLNSASTTINFNIANASDLLASANYAFNDIAYSIPNLFDLGMPFFFGRHVYFGLANSVSQGGGAGPYVAFLSD</sequence>
<name>A0A7Y9WA91_9BURK</name>
<evidence type="ECO:0000313" key="2">
    <source>
        <dbReference type="EMBL" id="NYH16665.1"/>
    </source>
</evidence>
<dbReference type="Pfam" id="PF11925">
    <property type="entry name" value="DUF3443"/>
    <property type="match status" value="1"/>
</dbReference>
<keyword evidence="1" id="KW-0732">Signal</keyword>
<evidence type="ECO:0000313" key="3">
    <source>
        <dbReference type="Proteomes" id="UP000572540"/>
    </source>
</evidence>
<feature type="chain" id="PRO_5030889442" description="DUF3443 family protein" evidence="1">
    <location>
        <begin position="18"/>
        <end position="437"/>
    </location>
</feature>
<feature type="signal peptide" evidence="1">
    <location>
        <begin position="1"/>
        <end position="17"/>
    </location>
</feature>
<dbReference type="PROSITE" id="PS51257">
    <property type="entry name" value="PROKAR_LIPOPROTEIN"/>
    <property type="match status" value="1"/>
</dbReference>
<comment type="caution">
    <text evidence="2">The sequence shown here is derived from an EMBL/GenBank/DDBJ whole genome shotgun (WGS) entry which is preliminary data.</text>
</comment>
<dbReference type="InterPro" id="IPR021847">
    <property type="entry name" value="DUF3443"/>
</dbReference>
<dbReference type="EMBL" id="JACCAU010000001">
    <property type="protein sequence ID" value="NYH16665.1"/>
    <property type="molecule type" value="Genomic_DNA"/>
</dbReference>
<gene>
    <name evidence="2" type="ORF">GGD41_003893</name>
</gene>
<dbReference type="RefSeq" id="WP_179713069.1">
    <property type="nucleotide sequence ID" value="NZ_JACCAU010000001.1"/>
</dbReference>
<proteinExistence type="predicted"/>
<reference evidence="2 3" key="1">
    <citation type="submission" date="2020-07" db="EMBL/GenBank/DDBJ databases">
        <title>Exploring microbial biodiversity for novel pathways involved in the catabolism of aromatic compounds derived from lignin.</title>
        <authorList>
            <person name="Elkins J."/>
        </authorList>
    </citation>
    <scope>NUCLEOTIDE SEQUENCE [LARGE SCALE GENOMIC DNA]</scope>
    <source>
        <strain evidence="2 3">H2C3B</strain>
    </source>
</reference>
<protein>
    <recommendedName>
        <fullName evidence="4">DUF3443 family protein</fullName>
    </recommendedName>
</protein>
<evidence type="ECO:0000256" key="1">
    <source>
        <dbReference type="SAM" id="SignalP"/>
    </source>
</evidence>
<dbReference type="AlphaFoldDB" id="A0A7Y9WA91"/>
<evidence type="ECO:0008006" key="4">
    <source>
        <dbReference type="Google" id="ProtNLM"/>
    </source>
</evidence>